<dbReference type="Proteomes" id="UP000797356">
    <property type="component" value="Chromosome 8"/>
</dbReference>
<organism evidence="1 2">
    <name type="scientific">Cocos nucifera</name>
    <name type="common">Coconut palm</name>
    <dbReference type="NCBI Taxonomy" id="13894"/>
    <lineage>
        <taxon>Eukaryota</taxon>
        <taxon>Viridiplantae</taxon>
        <taxon>Streptophyta</taxon>
        <taxon>Embryophyta</taxon>
        <taxon>Tracheophyta</taxon>
        <taxon>Spermatophyta</taxon>
        <taxon>Magnoliopsida</taxon>
        <taxon>Liliopsida</taxon>
        <taxon>Arecaceae</taxon>
        <taxon>Arecoideae</taxon>
        <taxon>Cocoseae</taxon>
        <taxon>Attaleinae</taxon>
        <taxon>Cocos</taxon>
    </lineage>
</organism>
<reference evidence="1" key="2">
    <citation type="submission" date="2019-07" db="EMBL/GenBank/DDBJ databases">
        <authorList>
            <person name="Yang Y."/>
            <person name="Bocs S."/>
            <person name="Baudouin L."/>
        </authorList>
    </citation>
    <scope>NUCLEOTIDE SEQUENCE</scope>
    <source>
        <tissue evidence="1">Spear leaf of Hainan Tall coconut</tissue>
    </source>
</reference>
<protein>
    <submittedName>
        <fullName evidence="1">Uncharacterized protein</fullName>
    </submittedName>
</protein>
<name>A0A8K0N5Q2_COCNU</name>
<keyword evidence="2" id="KW-1185">Reference proteome</keyword>
<dbReference type="EMBL" id="CM017879">
    <property type="protein sequence ID" value="KAG1358605.1"/>
    <property type="molecule type" value="Genomic_DNA"/>
</dbReference>
<evidence type="ECO:0000313" key="1">
    <source>
        <dbReference type="EMBL" id="KAG1358605.1"/>
    </source>
</evidence>
<evidence type="ECO:0000313" key="2">
    <source>
        <dbReference type="Proteomes" id="UP000797356"/>
    </source>
</evidence>
<proteinExistence type="predicted"/>
<gene>
    <name evidence="1" type="ORF">COCNU_08G000510</name>
</gene>
<reference evidence="1" key="1">
    <citation type="journal article" date="2017" name="Gigascience">
        <title>The genome draft of coconut (Cocos nucifera).</title>
        <authorList>
            <person name="Xiao Y."/>
            <person name="Xu P."/>
            <person name="Fan H."/>
            <person name="Baudouin L."/>
            <person name="Xia W."/>
            <person name="Bocs S."/>
            <person name="Xu J."/>
            <person name="Li Q."/>
            <person name="Guo A."/>
            <person name="Zhou L."/>
            <person name="Li J."/>
            <person name="Wu Y."/>
            <person name="Ma Z."/>
            <person name="Armero A."/>
            <person name="Issali A.E."/>
            <person name="Liu N."/>
            <person name="Peng M."/>
            <person name="Yang Y."/>
        </authorList>
    </citation>
    <scope>NUCLEOTIDE SEQUENCE</scope>
    <source>
        <tissue evidence="1">Spear leaf of Hainan Tall coconut</tissue>
    </source>
</reference>
<sequence length="113" mass="13169">MADLDHMHFIQNSLRTFLKSGHQILAHIKIVNQLRSEALKNQEDLKVEVDRLRGKATEANHLSKERAIEAEDLWEMLRKEKLTSMELRAALALEERRKKVKAKIDELKDQASK</sequence>
<accession>A0A8K0N5Q2</accession>
<comment type="caution">
    <text evidence="1">The sequence shown here is derived from an EMBL/GenBank/DDBJ whole genome shotgun (WGS) entry which is preliminary data.</text>
</comment>
<dbReference type="AlphaFoldDB" id="A0A8K0N5Q2"/>